<keyword evidence="2" id="KW-1185">Reference proteome</keyword>
<comment type="caution">
    <text evidence="1">The sequence shown here is derived from an EMBL/GenBank/DDBJ whole genome shotgun (WGS) entry which is preliminary data.</text>
</comment>
<proteinExistence type="predicted"/>
<accession>A0ABD2YN13</accession>
<name>A0ABD2YN13_9GENT</name>
<evidence type="ECO:0000313" key="2">
    <source>
        <dbReference type="Proteomes" id="UP001630127"/>
    </source>
</evidence>
<dbReference type="Proteomes" id="UP001630127">
    <property type="component" value="Unassembled WGS sequence"/>
</dbReference>
<organism evidence="1 2">
    <name type="scientific">Cinchona calisaya</name>
    <dbReference type="NCBI Taxonomy" id="153742"/>
    <lineage>
        <taxon>Eukaryota</taxon>
        <taxon>Viridiplantae</taxon>
        <taxon>Streptophyta</taxon>
        <taxon>Embryophyta</taxon>
        <taxon>Tracheophyta</taxon>
        <taxon>Spermatophyta</taxon>
        <taxon>Magnoliopsida</taxon>
        <taxon>eudicotyledons</taxon>
        <taxon>Gunneridae</taxon>
        <taxon>Pentapetalae</taxon>
        <taxon>asterids</taxon>
        <taxon>lamiids</taxon>
        <taxon>Gentianales</taxon>
        <taxon>Rubiaceae</taxon>
        <taxon>Cinchonoideae</taxon>
        <taxon>Cinchoneae</taxon>
        <taxon>Cinchona</taxon>
    </lineage>
</organism>
<reference evidence="1 2" key="1">
    <citation type="submission" date="2024-11" db="EMBL/GenBank/DDBJ databases">
        <title>A near-complete genome assembly of Cinchona calisaya.</title>
        <authorList>
            <person name="Lian D.C."/>
            <person name="Zhao X.W."/>
            <person name="Wei L."/>
        </authorList>
    </citation>
    <scope>NUCLEOTIDE SEQUENCE [LARGE SCALE GENOMIC DNA]</scope>
    <source>
        <tissue evidence="1">Nenye</tissue>
    </source>
</reference>
<evidence type="ECO:0000313" key="1">
    <source>
        <dbReference type="EMBL" id="KAL3507525.1"/>
    </source>
</evidence>
<gene>
    <name evidence="1" type="ORF">ACH5RR_032907</name>
</gene>
<sequence>MEHKKRTKLPLSPIAQFNRQIFAKINCSSANFLFFQSSPEFMDHHKTPSSPPPPQVRKPCSSLSPLSLYFFYFIPQQPNKYSDRDSPLSYEFGICWPIYQIIGQQNLACLVHTKICE</sequence>
<dbReference type="EMBL" id="JBJUIK010000013">
    <property type="protein sequence ID" value="KAL3507525.1"/>
    <property type="molecule type" value="Genomic_DNA"/>
</dbReference>
<dbReference type="AlphaFoldDB" id="A0ABD2YN13"/>
<protein>
    <submittedName>
        <fullName evidence="1">Uncharacterized protein</fullName>
    </submittedName>
</protein>